<accession>A0A2W5M6E9</accession>
<keyword evidence="1" id="KW-0732">Signal</keyword>
<dbReference type="AlphaFoldDB" id="A0A2W5M6E9"/>
<dbReference type="EMBL" id="QFPN01000008">
    <property type="protein sequence ID" value="PZQ12943.1"/>
    <property type="molecule type" value="Genomic_DNA"/>
</dbReference>
<evidence type="ECO:0000313" key="3">
    <source>
        <dbReference type="Proteomes" id="UP000249577"/>
    </source>
</evidence>
<proteinExistence type="predicted"/>
<comment type="caution">
    <text evidence="2">The sequence shown here is derived from an EMBL/GenBank/DDBJ whole genome shotgun (WGS) entry which is preliminary data.</text>
</comment>
<sequence>MKRIALASAVALTAISGLPAAAADMPYRAREHVYERPIPRVYYQSARPTAVCRVAFLPESRNRQWPKEQRSVARCTSFE</sequence>
<organism evidence="2 3">
    <name type="scientific">Ancylobacter novellus</name>
    <name type="common">Thiobacillus novellus</name>
    <dbReference type="NCBI Taxonomy" id="921"/>
    <lineage>
        <taxon>Bacteria</taxon>
        <taxon>Pseudomonadati</taxon>
        <taxon>Pseudomonadota</taxon>
        <taxon>Alphaproteobacteria</taxon>
        <taxon>Hyphomicrobiales</taxon>
        <taxon>Xanthobacteraceae</taxon>
        <taxon>Ancylobacter</taxon>
    </lineage>
</organism>
<feature type="signal peptide" evidence="1">
    <location>
        <begin position="1"/>
        <end position="22"/>
    </location>
</feature>
<feature type="chain" id="PRO_5016103215" evidence="1">
    <location>
        <begin position="23"/>
        <end position="79"/>
    </location>
</feature>
<evidence type="ECO:0000256" key="1">
    <source>
        <dbReference type="SAM" id="SignalP"/>
    </source>
</evidence>
<gene>
    <name evidence="2" type="ORF">DI565_14800</name>
</gene>
<protein>
    <submittedName>
        <fullName evidence="2">Uncharacterized protein</fullName>
    </submittedName>
</protein>
<dbReference type="Proteomes" id="UP000249577">
    <property type="component" value="Unassembled WGS sequence"/>
</dbReference>
<name>A0A2W5M6E9_ANCNO</name>
<reference evidence="2 3" key="1">
    <citation type="submission" date="2017-08" db="EMBL/GenBank/DDBJ databases">
        <title>Infants hospitalized years apart are colonized by the same room-sourced microbial strains.</title>
        <authorList>
            <person name="Brooks B."/>
            <person name="Olm M.R."/>
            <person name="Firek B.A."/>
            <person name="Baker R."/>
            <person name="Thomas B.C."/>
            <person name="Morowitz M.J."/>
            <person name="Banfield J.F."/>
        </authorList>
    </citation>
    <scope>NUCLEOTIDE SEQUENCE [LARGE SCALE GENOMIC DNA]</scope>
    <source>
        <strain evidence="2">S2_005_003_R2_43</strain>
    </source>
</reference>
<evidence type="ECO:0000313" key="2">
    <source>
        <dbReference type="EMBL" id="PZQ12943.1"/>
    </source>
</evidence>